<evidence type="ECO:0000256" key="3">
    <source>
        <dbReference type="ARBA" id="ARBA00022448"/>
    </source>
</evidence>
<name>A0A1X7G6A4_9BACL</name>
<evidence type="ECO:0000256" key="6">
    <source>
        <dbReference type="SAM" id="SignalP"/>
    </source>
</evidence>
<dbReference type="Proteomes" id="UP000192940">
    <property type="component" value="Chromosome I"/>
</dbReference>
<dbReference type="GO" id="GO:1901678">
    <property type="term" value="P:iron coordination entity transport"/>
    <property type="evidence" value="ECO:0007669"/>
    <property type="project" value="UniProtKB-ARBA"/>
</dbReference>
<dbReference type="PANTHER" id="PTHR30532">
    <property type="entry name" value="IRON III DICITRATE-BINDING PERIPLASMIC PROTEIN"/>
    <property type="match status" value="1"/>
</dbReference>
<organism evidence="8 9">
    <name type="scientific">Paenibacillus uliginis N3/975</name>
    <dbReference type="NCBI Taxonomy" id="1313296"/>
    <lineage>
        <taxon>Bacteria</taxon>
        <taxon>Bacillati</taxon>
        <taxon>Bacillota</taxon>
        <taxon>Bacilli</taxon>
        <taxon>Bacillales</taxon>
        <taxon>Paenibacillaceae</taxon>
        <taxon>Paenibacillus</taxon>
    </lineage>
</organism>
<feature type="region of interest" description="Disordered" evidence="5">
    <location>
        <begin position="31"/>
        <end position="56"/>
    </location>
</feature>
<dbReference type="PROSITE" id="PS50983">
    <property type="entry name" value="FE_B12_PBP"/>
    <property type="match status" value="1"/>
</dbReference>
<keyword evidence="9" id="KW-1185">Reference proteome</keyword>
<evidence type="ECO:0000256" key="4">
    <source>
        <dbReference type="ARBA" id="ARBA00022729"/>
    </source>
</evidence>
<proteinExistence type="inferred from homology"/>
<evidence type="ECO:0000256" key="5">
    <source>
        <dbReference type="SAM" id="MobiDB-lite"/>
    </source>
</evidence>
<dbReference type="STRING" id="1313296.SAMN05661091_0042"/>
<dbReference type="InterPro" id="IPR051313">
    <property type="entry name" value="Bact_iron-sidero_bind"/>
</dbReference>
<dbReference type="Pfam" id="PF01497">
    <property type="entry name" value="Peripla_BP_2"/>
    <property type="match status" value="1"/>
</dbReference>
<dbReference type="PROSITE" id="PS51257">
    <property type="entry name" value="PROKAR_LIPOPROTEIN"/>
    <property type="match status" value="1"/>
</dbReference>
<dbReference type="PANTHER" id="PTHR30532:SF26">
    <property type="entry name" value="IRON(3+)-HYDROXAMATE-BINDING PROTEIN FHUD"/>
    <property type="match status" value="1"/>
</dbReference>
<dbReference type="InterPro" id="IPR002491">
    <property type="entry name" value="ABC_transptr_periplasmic_BD"/>
</dbReference>
<evidence type="ECO:0000313" key="8">
    <source>
        <dbReference type="EMBL" id="SMF64188.1"/>
    </source>
</evidence>
<protein>
    <submittedName>
        <fullName evidence="8">Iron complex transport system substrate-binding protein</fullName>
    </submittedName>
</protein>
<feature type="chain" id="PRO_5012417249" evidence="6">
    <location>
        <begin position="30"/>
        <end position="335"/>
    </location>
</feature>
<feature type="domain" description="Fe/B12 periplasmic-binding" evidence="7">
    <location>
        <begin position="75"/>
        <end position="334"/>
    </location>
</feature>
<sequence>MFNRNIKRSGSWLLMFCLLLFLAACSSEGANNTSTNEVKEEQTSEQPAEQTAEKDMKKTRIISTVTGDVEVPTHPERVIVDWDLGHVLALGVEPVGASKTILEYGRFLEPYVTDQTQDIGGDGQVSVEKMLALNPDLIITWDPKMVEKYSKVAPTVVYDTGKYDNIHDEITAMGEILNRQKEAEEWLTSFEERVEVAKEKIRGVIPEDATFSIIDVATTKSTIVVGESGERGGDALYQILGVTPHPRVKSDIIDKGEIRLDVSWEKVGDYAGDYVFMVRNDVGSELELPSVWNSLDAVKNKRVYELDMKKYFTSDPLSALLQAEEMAALLTGGPK</sequence>
<evidence type="ECO:0000259" key="7">
    <source>
        <dbReference type="PROSITE" id="PS50983"/>
    </source>
</evidence>
<reference evidence="8 9" key="1">
    <citation type="submission" date="2017-04" db="EMBL/GenBank/DDBJ databases">
        <authorList>
            <person name="Afonso C.L."/>
            <person name="Miller P.J."/>
            <person name="Scott M.A."/>
            <person name="Spackman E."/>
            <person name="Goraichik I."/>
            <person name="Dimitrov K.M."/>
            <person name="Suarez D.L."/>
            <person name="Swayne D.E."/>
        </authorList>
    </citation>
    <scope>NUCLEOTIDE SEQUENCE [LARGE SCALE GENOMIC DNA]</scope>
    <source>
        <strain evidence="8 9">N3/975</strain>
    </source>
</reference>
<feature type="signal peptide" evidence="6">
    <location>
        <begin position="1"/>
        <end position="29"/>
    </location>
</feature>
<dbReference type="RefSeq" id="WP_208917085.1">
    <property type="nucleotide sequence ID" value="NZ_LT840184.1"/>
</dbReference>
<gene>
    <name evidence="8" type="ORF">SAMN05661091_0042</name>
</gene>
<accession>A0A1X7G6A4</accession>
<evidence type="ECO:0000313" key="9">
    <source>
        <dbReference type="Proteomes" id="UP000192940"/>
    </source>
</evidence>
<comment type="subcellular location">
    <subcellularLocation>
        <location evidence="1">Cell envelope</location>
    </subcellularLocation>
</comment>
<dbReference type="AlphaFoldDB" id="A0A1X7G6A4"/>
<comment type="similarity">
    <text evidence="2">Belongs to the bacterial solute-binding protein 8 family.</text>
</comment>
<keyword evidence="4 6" id="KW-0732">Signal</keyword>
<keyword evidence="3" id="KW-0813">Transport</keyword>
<dbReference type="Gene3D" id="3.40.50.1980">
    <property type="entry name" value="Nitrogenase molybdenum iron protein domain"/>
    <property type="match status" value="2"/>
</dbReference>
<evidence type="ECO:0000256" key="2">
    <source>
        <dbReference type="ARBA" id="ARBA00008814"/>
    </source>
</evidence>
<dbReference type="SUPFAM" id="SSF53807">
    <property type="entry name" value="Helical backbone' metal receptor"/>
    <property type="match status" value="1"/>
</dbReference>
<evidence type="ECO:0000256" key="1">
    <source>
        <dbReference type="ARBA" id="ARBA00004196"/>
    </source>
</evidence>
<dbReference type="GO" id="GO:0030288">
    <property type="term" value="C:outer membrane-bounded periplasmic space"/>
    <property type="evidence" value="ECO:0007669"/>
    <property type="project" value="TreeGrafter"/>
</dbReference>
<dbReference type="EMBL" id="LT840184">
    <property type="protein sequence ID" value="SMF64188.1"/>
    <property type="molecule type" value="Genomic_DNA"/>
</dbReference>